<keyword evidence="1" id="KW-0732">Signal</keyword>
<dbReference type="EMBL" id="JABSNP010000002">
    <property type="protein sequence ID" value="NRT17848.1"/>
    <property type="molecule type" value="Genomic_DNA"/>
</dbReference>
<evidence type="ECO:0000313" key="3">
    <source>
        <dbReference type="Proteomes" id="UP000779507"/>
    </source>
</evidence>
<dbReference type="RefSeq" id="WP_173808614.1">
    <property type="nucleotide sequence ID" value="NZ_JABSNP010000002.1"/>
</dbReference>
<feature type="signal peptide" evidence="1">
    <location>
        <begin position="1"/>
        <end position="22"/>
    </location>
</feature>
<evidence type="ECO:0008006" key="4">
    <source>
        <dbReference type="Google" id="ProtNLM"/>
    </source>
</evidence>
<reference evidence="2 3" key="1">
    <citation type="submission" date="2020-05" db="EMBL/GenBank/DDBJ databases">
        <title>Genomic Encyclopedia of Type Strains, Phase IV (KMG-V): Genome sequencing to study the core and pangenomes of soil and plant-associated prokaryotes.</title>
        <authorList>
            <person name="Whitman W."/>
        </authorList>
    </citation>
    <scope>NUCLEOTIDE SEQUENCE [LARGE SCALE GENOMIC DNA]</scope>
    <source>
        <strain evidence="2 3">9A</strain>
    </source>
</reference>
<evidence type="ECO:0000313" key="2">
    <source>
        <dbReference type="EMBL" id="NRT17848.1"/>
    </source>
</evidence>
<protein>
    <recommendedName>
        <fullName evidence="4">DUF3805 domain-containing protein</fullName>
    </recommendedName>
</protein>
<dbReference type="Proteomes" id="UP000779507">
    <property type="component" value="Unassembled WGS sequence"/>
</dbReference>
<accession>A0ABX2FL46</accession>
<sequence>MKLKSNLLAVALLFFASISCKTAQTNMIVADSYDQNKKQTTLILFPYGNMVLPDKWTKISFNQVSRQHFFKNADSTTVGVAKNPKSKYPFYAANQTEEEFTTAFVKWDANYWAKKGLKTEIINDQSNNGFIIWRVSDANKKEVNNIFLFGSKNGLAYNLSGTSKVWTDEKIQTFLIKIFSDN</sequence>
<keyword evidence="3" id="KW-1185">Reference proteome</keyword>
<name>A0ABX2FL46_9BACT</name>
<proteinExistence type="predicted"/>
<comment type="caution">
    <text evidence="2">The sequence shown here is derived from an EMBL/GenBank/DDBJ whole genome shotgun (WGS) entry which is preliminary data.</text>
</comment>
<feature type="chain" id="PRO_5045657813" description="DUF3805 domain-containing protein" evidence="1">
    <location>
        <begin position="23"/>
        <end position="182"/>
    </location>
</feature>
<organism evidence="2 3">
    <name type="scientific">Hymenobacter caeli</name>
    <dbReference type="NCBI Taxonomy" id="2735894"/>
    <lineage>
        <taxon>Bacteria</taxon>
        <taxon>Pseudomonadati</taxon>
        <taxon>Bacteroidota</taxon>
        <taxon>Cytophagia</taxon>
        <taxon>Cytophagales</taxon>
        <taxon>Hymenobacteraceae</taxon>
        <taxon>Hymenobacter</taxon>
    </lineage>
</organism>
<dbReference type="PROSITE" id="PS51257">
    <property type="entry name" value="PROKAR_LIPOPROTEIN"/>
    <property type="match status" value="1"/>
</dbReference>
<gene>
    <name evidence="2" type="ORF">HNP98_000655</name>
</gene>
<evidence type="ECO:0000256" key="1">
    <source>
        <dbReference type="SAM" id="SignalP"/>
    </source>
</evidence>